<evidence type="ECO:0000313" key="1">
    <source>
        <dbReference type="EMBL" id="OEK52593.1"/>
    </source>
</evidence>
<dbReference type="RefSeq" id="WP_069854597.1">
    <property type="nucleotide sequence ID" value="NZ_LNPX01000049.1"/>
</dbReference>
<organism evidence="1 2">
    <name type="scientific">Staphylococcus equorum</name>
    <dbReference type="NCBI Taxonomy" id="246432"/>
    <lineage>
        <taxon>Bacteria</taxon>
        <taxon>Bacillati</taxon>
        <taxon>Bacillota</taxon>
        <taxon>Bacilli</taxon>
        <taxon>Bacillales</taxon>
        <taxon>Staphylococcaceae</taxon>
        <taxon>Staphylococcus</taxon>
    </lineage>
</organism>
<dbReference type="EMBL" id="LNPX01000049">
    <property type="protein sequence ID" value="OEK52593.1"/>
    <property type="molecule type" value="Genomic_DNA"/>
</dbReference>
<proteinExistence type="predicted"/>
<sequence>MVIKKYSNLFNFNIQNDIMVYTDPTTLEDNSLELSDIENEEICDLKVSNRLLSVIDEYLLVFVECNKVKIANKYKIDCIFPIEIHNFNESKVKINFTNKYIAQIEIDNILLFEIDDFFVHNSYQKIVVEKLYDNTSINYSNRQRYVKICVIDFNNIKIFISYDRFLNEIKLVKLLFDVSYINENIYIELLSPQKLLVRNLQNADSQMINLNKIKLSQTLLKSLRPSDGIRNNHILAVFTLKKKRYFIFNQSNGIHILRSNPKLMSQHRSILKVFATSKSFHIFGLFKHNGYKAKHKFDNLYLQNNKNNIGKFSRPFKNWKLLNQLVYGKVNYQDVKNTNRIHNNLLCGDENMTLHNIKLTPFSKPVKTYKIRRYKDNAMVLRNNLKSNVTLTSIPFSPEYTLSSKFKIFLAKVLSKKEKRKNINLFFEKKSERAEESAIKVFDKAYNLKNTHSKNYFILDKNASYFNELKEKYGKNLIKKYSLKHFTAIYNSDYFVSSELPNHLINDRLYIDSLRDKIMQTPSVFLQHGIMFAKPVDNPMAYGFHKYLTSILILSSSSLLL</sequence>
<name>A0AAP7LSY2_9STAP</name>
<accession>A0AAP7LSY2</accession>
<reference evidence="2" key="1">
    <citation type="submission" date="2015-11" db="EMBL/GenBank/DDBJ databases">
        <title>Genomic diversity of Staphylococcus saprophyticus strains from urinary tract infections, animal surfaces, and fermented foods.</title>
        <authorList>
            <person name="Wolfe B.E."/>
        </authorList>
    </citation>
    <scope>NUCLEOTIDE SEQUENCE [LARGE SCALE GENOMIC DNA]</scope>
    <source>
        <strain evidence="2">738_7</strain>
    </source>
</reference>
<dbReference type="Proteomes" id="UP000095464">
    <property type="component" value="Unassembled WGS sequence"/>
</dbReference>
<comment type="caution">
    <text evidence="1">The sequence shown here is derived from an EMBL/GenBank/DDBJ whole genome shotgun (WGS) entry which is preliminary data.</text>
</comment>
<gene>
    <name evidence="1" type="ORF">ASS94_11495</name>
</gene>
<dbReference type="AlphaFoldDB" id="A0AAP7LSY2"/>
<evidence type="ECO:0000313" key="2">
    <source>
        <dbReference type="Proteomes" id="UP000095464"/>
    </source>
</evidence>
<protein>
    <submittedName>
        <fullName evidence="1">Uncharacterized protein</fullName>
    </submittedName>
</protein>